<evidence type="ECO:0008006" key="2">
    <source>
        <dbReference type="Google" id="ProtNLM"/>
    </source>
</evidence>
<evidence type="ECO:0000313" key="1">
    <source>
        <dbReference type="EMBL" id="KAG5161868.1"/>
    </source>
</evidence>
<comment type="caution">
    <text evidence="1">The sequence shown here is derived from an EMBL/GenBank/DDBJ whole genome shotgun (WGS) entry which is preliminary data.</text>
</comment>
<organism evidence="1">
    <name type="scientific">Psilocybe cubensis</name>
    <name type="common">Psychedelic mushroom</name>
    <name type="synonym">Stropharia cubensis</name>
    <dbReference type="NCBI Taxonomy" id="181762"/>
    <lineage>
        <taxon>Eukaryota</taxon>
        <taxon>Fungi</taxon>
        <taxon>Dikarya</taxon>
        <taxon>Basidiomycota</taxon>
        <taxon>Agaricomycotina</taxon>
        <taxon>Agaricomycetes</taxon>
        <taxon>Agaricomycetidae</taxon>
        <taxon>Agaricales</taxon>
        <taxon>Agaricineae</taxon>
        <taxon>Strophariaceae</taxon>
        <taxon>Psilocybe</taxon>
    </lineage>
</organism>
<gene>
    <name evidence="1" type="ORF">JR316_013280</name>
</gene>
<proteinExistence type="predicted"/>
<protein>
    <recommendedName>
        <fullName evidence="2">F-box domain-containing protein</fullName>
    </recommendedName>
</protein>
<accession>A0A8H8CDS3</accession>
<name>A0A8H8CDS3_PSICU</name>
<dbReference type="EMBL" id="JAFIQS010000024">
    <property type="protein sequence ID" value="KAG5161868.1"/>
    <property type="molecule type" value="Genomic_DNA"/>
</dbReference>
<reference evidence="1" key="1">
    <citation type="submission" date="2021-02" db="EMBL/GenBank/DDBJ databases">
        <title>Psilocybe cubensis genome.</title>
        <authorList>
            <person name="Mckernan K.J."/>
            <person name="Crawford S."/>
            <person name="Trippe A."/>
            <person name="Kane L.T."/>
            <person name="Mclaughlin S."/>
        </authorList>
    </citation>
    <scope>NUCLEOTIDE SEQUENCE [LARGE SCALE GENOMIC DNA]</scope>
    <source>
        <strain evidence="1">MGC-MH-2018</strain>
    </source>
</reference>
<dbReference type="AlphaFoldDB" id="A0A8H8CDS3"/>
<dbReference type="OrthoDB" id="3058706at2759"/>
<sequence length="505" mass="58041">MANGRTSTSSLTLRNPTASPVSKLTEDILWLIFMINTVSYSPSDEELSDPNCLPLNIARLSSQVCHQWRHVLLKTSSVWARLLDWRSLNQETDDWRNEVLGRTGTSLLWIGGHDETDSDEPKDSTLLFFHRLVVDHWERIERLMQFPTQYERIDGLRYVVQRPAPNLKMFAFPDSPRDYHEFEGSMFAGQAPRLRVFHAMGTRCHLEIAWMSNIRELALGRLFNNKVVCRVLTQLPRLEILELDGHTIIDGYQPPVIHLPELRVLKLWACISYVACIKPHPGCALLLWQEGQTDRDPFEVYTQAISTLIHNNISMHPAKRAYLECRTSIFTLSEAHIDHSGHFSRKDETFDITICPDTTSSFAVIERLLLALESPYFSTTLQMTLACDVMMESTRVCQAFNRFCSHFSGLEILSLHPTDINMLLNDGCLEHLLFPKLHTLILLGLGSVENRICWIDPFTRYLSYRRDRGFPITTIDLRTELCFQGGIPKSLECLDSFAGMKILWK</sequence>